<keyword evidence="3" id="KW-1185">Reference proteome</keyword>
<gene>
    <name evidence="2" type="ORF">BGZ95_002952</name>
</gene>
<dbReference type="Proteomes" id="UP001194580">
    <property type="component" value="Unassembled WGS sequence"/>
</dbReference>
<comment type="caution">
    <text evidence="2">The sequence shown here is derived from an EMBL/GenBank/DDBJ whole genome shotgun (WGS) entry which is preliminary data.</text>
</comment>
<feature type="non-terminal residue" evidence="2">
    <location>
        <position position="1"/>
    </location>
</feature>
<name>A0AAD4H313_9FUNG</name>
<accession>A0AAD4H313</accession>
<evidence type="ECO:0000313" key="2">
    <source>
        <dbReference type="EMBL" id="KAG0266987.1"/>
    </source>
</evidence>
<reference evidence="2" key="1">
    <citation type="journal article" date="2020" name="Fungal Divers.">
        <title>Resolving the Mortierellaceae phylogeny through synthesis of multi-gene phylogenetics and phylogenomics.</title>
        <authorList>
            <person name="Vandepol N."/>
            <person name="Liber J."/>
            <person name="Desiro A."/>
            <person name="Na H."/>
            <person name="Kennedy M."/>
            <person name="Barry K."/>
            <person name="Grigoriev I.V."/>
            <person name="Miller A.N."/>
            <person name="O'Donnell K."/>
            <person name="Stajich J.E."/>
            <person name="Bonito G."/>
        </authorList>
    </citation>
    <scope>NUCLEOTIDE SEQUENCE</scope>
    <source>
        <strain evidence="2">NRRL 28262</strain>
    </source>
</reference>
<proteinExistence type="predicted"/>
<evidence type="ECO:0000313" key="3">
    <source>
        <dbReference type="Proteomes" id="UP001194580"/>
    </source>
</evidence>
<evidence type="ECO:0000256" key="1">
    <source>
        <dbReference type="SAM" id="MobiDB-lite"/>
    </source>
</evidence>
<sequence length="67" mass="7582">MSDSESDNEQRLTLEDLEGSDTEMLSGDEDGPIDIVPEQRITINNEPALKRLREQIALPKDIPWSET</sequence>
<dbReference type="EMBL" id="JAAAIL010001649">
    <property type="protein sequence ID" value="KAG0266987.1"/>
    <property type="molecule type" value="Genomic_DNA"/>
</dbReference>
<dbReference type="AlphaFoldDB" id="A0AAD4H313"/>
<feature type="compositionally biased region" description="Acidic residues" evidence="1">
    <location>
        <begin position="15"/>
        <end position="32"/>
    </location>
</feature>
<organism evidence="2 3">
    <name type="scientific">Linnemannia exigua</name>
    <dbReference type="NCBI Taxonomy" id="604196"/>
    <lineage>
        <taxon>Eukaryota</taxon>
        <taxon>Fungi</taxon>
        <taxon>Fungi incertae sedis</taxon>
        <taxon>Mucoromycota</taxon>
        <taxon>Mortierellomycotina</taxon>
        <taxon>Mortierellomycetes</taxon>
        <taxon>Mortierellales</taxon>
        <taxon>Mortierellaceae</taxon>
        <taxon>Linnemannia</taxon>
    </lineage>
</organism>
<protein>
    <submittedName>
        <fullName evidence="2">Uncharacterized protein</fullName>
    </submittedName>
</protein>
<feature type="region of interest" description="Disordered" evidence="1">
    <location>
        <begin position="1"/>
        <end position="36"/>
    </location>
</feature>